<dbReference type="RefSeq" id="WP_146848110.1">
    <property type="nucleotide sequence ID" value="NZ_VORT01000005.1"/>
</dbReference>
<dbReference type="InterPro" id="IPR008969">
    <property type="entry name" value="CarboxyPept-like_regulatory"/>
</dbReference>
<feature type="signal peptide" evidence="1">
    <location>
        <begin position="1"/>
        <end position="17"/>
    </location>
</feature>
<evidence type="ECO:0000313" key="2">
    <source>
        <dbReference type="EMBL" id="TXD73336.1"/>
    </source>
</evidence>
<name>A0A5C6Z1I0_9FLAO</name>
<protein>
    <submittedName>
        <fullName evidence="2">Carboxypeptidase-like regulatory domain-containing protein</fullName>
    </submittedName>
</protein>
<comment type="caution">
    <text evidence="2">The sequence shown here is derived from an EMBL/GenBank/DDBJ whole genome shotgun (WGS) entry which is preliminary data.</text>
</comment>
<gene>
    <name evidence="2" type="ORF">ESU54_09395</name>
</gene>
<keyword evidence="2" id="KW-0378">Hydrolase</keyword>
<dbReference type="AlphaFoldDB" id="A0A5C6Z1I0"/>
<accession>A0A5C6Z1I0</accession>
<evidence type="ECO:0000313" key="3">
    <source>
        <dbReference type="Proteomes" id="UP000321497"/>
    </source>
</evidence>
<feature type="chain" id="PRO_5022930179" evidence="1">
    <location>
        <begin position="18"/>
        <end position="389"/>
    </location>
</feature>
<dbReference type="Pfam" id="PF13715">
    <property type="entry name" value="CarbopepD_reg_2"/>
    <property type="match status" value="1"/>
</dbReference>
<proteinExistence type="predicted"/>
<keyword evidence="1" id="KW-0732">Signal</keyword>
<dbReference type="EMBL" id="VORT01000005">
    <property type="protein sequence ID" value="TXD73336.1"/>
    <property type="molecule type" value="Genomic_DNA"/>
</dbReference>
<dbReference type="Proteomes" id="UP000321497">
    <property type="component" value="Unassembled WGS sequence"/>
</dbReference>
<keyword evidence="2" id="KW-0645">Protease</keyword>
<keyword evidence="3" id="KW-1185">Reference proteome</keyword>
<dbReference type="GO" id="GO:0004180">
    <property type="term" value="F:carboxypeptidase activity"/>
    <property type="evidence" value="ECO:0007669"/>
    <property type="project" value="UniProtKB-KW"/>
</dbReference>
<dbReference type="SUPFAM" id="SSF49464">
    <property type="entry name" value="Carboxypeptidase regulatory domain-like"/>
    <property type="match status" value="1"/>
</dbReference>
<keyword evidence="2" id="KW-0121">Carboxypeptidase</keyword>
<sequence length="389" mass="45178">MKKICILLLLISNLIWSQNNKIQGVVKDSETFQPIPYVNIYSENELKNNSTGSISNENGEFTVINNKSKIVFSHINYETFSIESDGNLKEILLKPKNYVLDEIVISNEKPKDYLKKIIKLSKNKIDKNTLLKGYCREIVKVNNEYTKYSDALVDYYIKKGNGKANLVLGQHRALKSNNLINEDDKSIGNDNSPINVKDYVKNAYSFETIEKLLKSDDYEFERKIMKEANGDEYEYIGIIPNEESDEMLNKGYVIIDPKSKSILEFKIYTSENHLKNAKTINLLIAKAKRNNILVWSKFKIINNQYILIYSKKQVGMYIKMGKKVDHNFDYASDLFVYEFKNNVEIPDNGYSKKTLFEAGNSFTDNFWTKYNIFPLSENEEKFINSIQQK</sequence>
<reference evidence="2 3" key="1">
    <citation type="submission" date="2019-08" db="EMBL/GenBank/DDBJ databases">
        <title>Genome of Aequorivita antarctica SW49 (type strain).</title>
        <authorList>
            <person name="Bowman J.P."/>
        </authorList>
    </citation>
    <scope>NUCLEOTIDE SEQUENCE [LARGE SCALE GENOMIC DNA]</scope>
    <source>
        <strain evidence="2 3">SW49</strain>
    </source>
</reference>
<evidence type="ECO:0000256" key="1">
    <source>
        <dbReference type="SAM" id="SignalP"/>
    </source>
</evidence>
<organism evidence="2 3">
    <name type="scientific">Aequorivita antarctica</name>
    <dbReference type="NCBI Taxonomy" id="153266"/>
    <lineage>
        <taxon>Bacteria</taxon>
        <taxon>Pseudomonadati</taxon>
        <taxon>Bacteroidota</taxon>
        <taxon>Flavobacteriia</taxon>
        <taxon>Flavobacteriales</taxon>
        <taxon>Flavobacteriaceae</taxon>
        <taxon>Aequorivita</taxon>
    </lineage>
</organism>